<evidence type="ECO:0000313" key="2">
    <source>
        <dbReference type="EMBL" id="MCL6699340.1"/>
    </source>
</evidence>
<dbReference type="Proteomes" id="UP001203410">
    <property type="component" value="Unassembled WGS sequence"/>
</dbReference>
<reference evidence="2 3" key="1">
    <citation type="submission" date="2022-05" db="EMBL/GenBank/DDBJ databases">
        <authorList>
            <person name="Jo J.-H."/>
            <person name="Im W.-T."/>
        </authorList>
    </citation>
    <scope>NUCLEOTIDE SEQUENCE [LARGE SCALE GENOMIC DNA]</scope>
    <source>
        <strain evidence="2 3">NSE70-1</strain>
    </source>
</reference>
<feature type="transmembrane region" description="Helical" evidence="1">
    <location>
        <begin position="76"/>
        <end position="95"/>
    </location>
</feature>
<keyword evidence="1" id="KW-0812">Transmembrane</keyword>
<gene>
    <name evidence="2" type="ORF">LZ496_11180</name>
</gene>
<keyword evidence="3" id="KW-1185">Reference proteome</keyword>
<keyword evidence="1" id="KW-0472">Membrane</keyword>
<dbReference type="RefSeq" id="WP_249904759.1">
    <property type="nucleotide sequence ID" value="NZ_JAMGBA010000002.1"/>
</dbReference>
<accession>A0ABT0RWG3</accession>
<organism evidence="2 3">
    <name type="scientific">Sphingomonas caseinilyticus</name>
    <dbReference type="NCBI Taxonomy" id="2908205"/>
    <lineage>
        <taxon>Bacteria</taxon>
        <taxon>Pseudomonadati</taxon>
        <taxon>Pseudomonadota</taxon>
        <taxon>Alphaproteobacteria</taxon>
        <taxon>Sphingomonadales</taxon>
        <taxon>Sphingomonadaceae</taxon>
        <taxon>Sphingomonas</taxon>
    </lineage>
</organism>
<feature type="transmembrane region" description="Helical" evidence="1">
    <location>
        <begin position="48"/>
        <end position="69"/>
    </location>
</feature>
<feature type="transmembrane region" description="Helical" evidence="1">
    <location>
        <begin position="107"/>
        <end position="124"/>
    </location>
</feature>
<evidence type="ECO:0008006" key="4">
    <source>
        <dbReference type="Google" id="ProtNLM"/>
    </source>
</evidence>
<evidence type="ECO:0000313" key="3">
    <source>
        <dbReference type="Proteomes" id="UP001203410"/>
    </source>
</evidence>
<name>A0ABT0RWG3_9SPHN</name>
<sequence>MPAWFWAVAIGALLFEGAGAFLFANSLTLDPATLPLDQRAIYDATPQWMTIAWAVAIGAGLFGAVGLIMRRRFAEPALLLSVIAVAVQFSGLFLVKQLRELTPEDHLLVPVVILVIAYALWQTAKLARRKGWLS</sequence>
<dbReference type="EMBL" id="JAMGBA010000002">
    <property type="protein sequence ID" value="MCL6699340.1"/>
    <property type="molecule type" value="Genomic_DNA"/>
</dbReference>
<proteinExistence type="predicted"/>
<keyword evidence="1" id="KW-1133">Transmembrane helix</keyword>
<evidence type="ECO:0000256" key="1">
    <source>
        <dbReference type="SAM" id="Phobius"/>
    </source>
</evidence>
<comment type="caution">
    <text evidence="2">The sequence shown here is derived from an EMBL/GenBank/DDBJ whole genome shotgun (WGS) entry which is preliminary data.</text>
</comment>
<protein>
    <recommendedName>
        <fullName evidence="4">Sugar transporter</fullName>
    </recommendedName>
</protein>